<evidence type="ECO:0000259" key="12">
    <source>
        <dbReference type="PROSITE" id="PS51504"/>
    </source>
</evidence>
<dbReference type="EMBL" id="CP093344">
    <property type="protein sequence ID" value="WOG89390.1"/>
    <property type="molecule type" value="Genomic_DNA"/>
</dbReference>
<evidence type="ECO:0000313" key="14">
    <source>
        <dbReference type="Proteomes" id="UP000077755"/>
    </source>
</evidence>
<keyword evidence="14" id="KW-1185">Reference proteome</keyword>
<dbReference type="GO" id="GO:0005730">
    <property type="term" value="C:nucleolus"/>
    <property type="evidence" value="ECO:0007669"/>
    <property type="project" value="UniProtKB-SubCell"/>
</dbReference>
<dbReference type="Pfam" id="PF00538">
    <property type="entry name" value="Linker_histone"/>
    <property type="match status" value="1"/>
</dbReference>
<dbReference type="Proteomes" id="UP000077755">
    <property type="component" value="Chromosome 2"/>
</dbReference>
<evidence type="ECO:0000256" key="1">
    <source>
        <dbReference type="ARBA" id="ARBA00004286"/>
    </source>
</evidence>
<feature type="domain" description="HTH myb-type" evidence="11">
    <location>
        <begin position="1"/>
        <end position="61"/>
    </location>
</feature>
<dbReference type="PROSITE" id="PS50090">
    <property type="entry name" value="MYB_LIKE"/>
    <property type="match status" value="1"/>
</dbReference>
<dbReference type="InterPro" id="IPR001005">
    <property type="entry name" value="SANT/Myb"/>
</dbReference>
<dbReference type="FunFam" id="1.10.10.60:FF:000168">
    <property type="entry name" value="Telomere repeat-binding factor 1"/>
    <property type="match status" value="1"/>
</dbReference>
<organism evidence="13 14">
    <name type="scientific">Daucus carota subsp. sativus</name>
    <name type="common">Carrot</name>
    <dbReference type="NCBI Taxonomy" id="79200"/>
    <lineage>
        <taxon>Eukaryota</taxon>
        <taxon>Viridiplantae</taxon>
        <taxon>Streptophyta</taxon>
        <taxon>Embryophyta</taxon>
        <taxon>Tracheophyta</taxon>
        <taxon>Spermatophyta</taxon>
        <taxon>Magnoliopsida</taxon>
        <taxon>eudicotyledons</taxon>
        <taxon>Gunneridae</taxon>
        <taxon>Pentapetalae</taxon>
        <taxon>asterids</taxon>
        <taxon>campanulids</taxon>
        <taxon>Apiales</taxon>
        <taxon>Apiaceae</taxon>
        <taxon>Apioideae</taxon>
        <taxon>Scandiceae</taxon>
        <taxon>Daucinae</taxon>
        <taxon>Daucus</taxon>
        <taxon>Daucus sect. Daucus</taxon>
    </lineage>
</organism>
<evidence type="ECO:0000256" key="8">
    <source>
        <dbReference type="ARBA" id="ARBA00023242"/>
    </source>
</evidence>
<keyword evidence="6" id="KW-0238">DNA-binding</keyword>
<evidence type="ECO:0000256" key="3">
    <source>
        <dbReference type="ARBA" id="ARBA00022454"/>
    </source>
</evidence>
<dbReference type="InterPro" id="IPR009057">
    <property type="entry name" value="Homeodomain-like_sf"/>
</dbReference>
<comment type="subcellular location">
    <subcellularLocation>
        <location evidence="1">Chromosome</location>
    </subcellularLocation>
    <subcellularLocation>
        <location evidence="2">Nucleus</location>
        <location evidence="2">Nucleolus</location>
    </subcellularLocation>
</comment>
<keyword evidence="8" id="KW-0539">Nucleus</keyword>
<evidence type="ECO:0000256" key="7">
    <source>
        <dbReference type="ARBA" id="ARBA00023163"/>
    </source>
</evidence>
<dbReference type="InterPro" id="IPR017930">
    <property type="entry name" value="Myb_dom"/>
</dbReference>
<dbReference type="SUPFAM" id="SSF46785">
    <property type="entry name" value="Winged helix' DNA-binding domain"/>
    <property type="match status" value="1"/>
</dbReference>
<dbReference type="PANTHER" id="PTHR46267:SF3">
    <property type="entry name" value="TELOMERE REPEAT-BINDING FACTOR 4-RELATED"/>
    <property type="match status" value="1"/>
</dbReference>
<evidence type="ECO:0000313" key="13">
    <source>
        <dbReference type="EMBL" id="WOG89390.1"/>
    </source>
</evidence>
<dbReference type="GO" id="GO:0000786">
    <property type="term" value="C:nucleosome"/>
    <property type="evidence" value="ECO:0007669"/>
    <property type="project" value="InterPro"/>
</dbReference>
<keyword evidence="5" id="KW-0175">Coiled coil</keyword>
<keyword evidence="7" id="KW-0804">Transcription</keyword>
<protein>
    <recommendedName>
        <fullName evidence="9">MYB transcription factor</fullName>
    </recommendedName>
</protein>
<gene>
    <name evidence="13" type="ORF">DCAR_0208628</name>
</gene>
<dbReference type="PANTHER" id="PTHR46267">
    <property type="entry name" value="SINGLE MYB HISTONE 4"/>
    <property type="match status" value="1"/>
</dbReference>
<dbReference type="Gene3D" id="1.10.10.10">
    <property type="entry name" value="Winged helix-like DNA-binding domain superfamily/Winged helix DNA-binding domain"/>
    <property type="match status" value="1"/>
</dbReference>
<accession>A0AAF0WGA4</accession>
<dbReference type="Pfam" id="PF00249">
    <property type="entry name" value="Myb_DNA-binding"/>
    <property type="match status" value="1"/>
</dbReference>
<sequence>MGIQKHKWSKEEEEALKAGVEKHGPGKWKTILTDPDFALALSNRSNIDLKDKWRNLGIASIPQAPKEDDLVLTITCGSLPTTQNADNALALVPVNGATATNTPRTSQDGGIIINRSMVFDAISSIKDSNGADFNAIASFIEQRHKVPYNFRRYLSSMVRRLTLQGRLEKVEQCYKIKNSGSSSKIPTPKARDVNPGTCKNFDVSNPDTPEAAARIAAFWLVEADNQACLTAQAVEEAERISTMAEESEIMFEAVKEFFTYRMGGEVTIKV</sequence>
<dbReference type="InterPro" id="IPR036390">
    <property type="entry name" value="WH_DNA-bd_sf"/>
</dbReference>
<evidence type="ECO:0000256" key="6">
    <source>
        <dbReference type="ARBA" id="ARBA00023125"/>
    </source>
</evidence>
<dbReference type="GO" id="GO:0003691">
    <property type="term" value="F:double-stranded telomeric DNA binding"/>
    <property type="evidence" value="ECO:0007669"/>
    <property type="project" value="InterPro"/>
</dbReference>
<reference evidence="13" key="2">
    <citation type="submission" date="2022-03" db="EMBL/GenBank/DDBJ databases">
        <title>Draft title - Genomic analysis of global carrot germplasm unveils the trajectory of domestication and the origin of high carotenoid orange carrot.</title>
        <authorList>
            <person name="Iorizzo M."/>
            <person name="Ellison S."/>
            <person name="Senalik D."/>
            <person name="Macko-Podgorni A."/>
            <person name="Grzebelus D."/>
            <person name="Bostan H."/>
            <person name="Rolling W."/>
            <person name="Curaba J."/>
            <person name="Simon P."/>
        </authorList>
    </citation>
    <scope>NUCLEOTIDE SEQUENCE</scope>
    <source>
        <tissue evidence="13">Leaf</tissue>
    </source>
</reference>
<evidence type="ECO:0000259" key="11">
    <source>
        <dbReference type="PROSITE" id="PS51294"/>
    </source>
</evidence>
<keyword evidence="3" id="KW-0158">Chromosome</keyword>
<evidence type="ECO:0000256" key="5">
    <source>
        <dbReference type="ARBA" id="ARBA00023054"/>
    </source>
</evidence>
<evidence type="ECO:0000256" key="9">
    <source>
        <dbReference type="ARBA" id="ARBA00032813"/>
    </source>
</evidence>
<dbReference type="InterPro" id="IPR036388">
    <property type="entry name" value="WH-like_DNA-bd_sf"/>
</dbReference>
<name>A0AAF0WGA4_DAUCS</name>
<evidence type="ECO:0000256" key="2">
    <source>
        <dbReference type="ARBA" id="ARBA00004604"/>
    </source>
</evidence>
<feature type="domain" description="H15" evidence="12">
    <location>
        <begin position="101"/>
        <end position="178"/>
    </location>
</feature>
<dbReference type="AlphaFoldDB" id="A0AAF0WGA4"/>
<evidence type="ECO:0000259" key="10">
    <source>
        <dbReference type="PROSITE" id="PS50090"/>
    </source>
</evidence>
<dbReference type="PROSITE" id="PS51294">
    <property type="entry name" value="HTH_MYB"/>
    <property type="match status" value="1"/>
</dbReference>
<dbReference type="InterPro" id="IPR005818">
    <property type="entry name" value="Histone_H1/H5_H15"/>
</dbReference>
<dbReference type="InterPro" id="IPR044597">
    <property type="entry name" value="SMH1-6"/>
</dbReference>
<evidence type="ECO:0000256" key="4">
    <source>
        <dbReference type="ARBA" id="ARBA00023015"/>
    </source>
</evidence>
<dbReference type="Gene3D" id="1.10.10.60">
    <property type="entry name" value="Homeodomain-like"/>
    <property type="match status" value="1"/>
</dbReference>
<dbReference type="SMART" id="SM00717">
    <property type="entry name" value="SANT"/>
    <property type="match status" value="1"/>
</dbReference>
<reference evidence="13" key="1">
    <citation type="journal article" date="2016" name="Nat. Genet.">
        <title>A high-quality carrot genome assembly provides new insights into carotenoid accumulation and asterid genome evolution.</title>
        <authorList>
            <person name="Iorizzo M."/>
            <person name="Ellison S."/>
            <person name="Senalik D."/>
            <person name="Zeng P."/>
            <person name="Satapoomin P."/>
            <person name="Huang J."/>
            <person name="Bowman M."/>
            <person name="Iovene M."/>
            <person name="Sanseverino W."/>
            <person name="Cavagnaro P."/>
            <person name="Yildiz M."/>
            <person name="Macko-Podgorni A."/>
            <person name="Moranska E."/>
            <person name="Grzebelus E."/>
            <person name="Grzebelus D."/>
            <person name="Ashrafi H."/>
            <person name="Zheng Z."/>
            <person name="Cheng S."/>
            <person name="Spooner D."/>
            <person name="Van Deynze A."/>
            <person name="Simon P."/>
        </authorList>
    </citation>
    <scope>NUCLEOTIDE SEQUENCE</scope>
    <source>
        <tissue evidence="13">Leaf</tissue>
    </source>
</reference>
<dbReference type="GO" id="GO:0006334">
    <property type="term" value="P:nucleosome assembly"/>
    <property type="evidence" value="ECO:0007669"/>
    <property type="project" value="InterPro"/>
</dbReference>
<keyword evidence="4" id="KW-0805">Transcription regulation</keyword>
<feature type="domain" description="Myb-like" evidence="10">
    <location>
        <begin position="1"/>
        <end position="57"/>
    </location>
</feature>
<dbReference type="PROSITE" id="PS51504">
    <property type="entry name" value="H15"/>
    <property type="match status" value="1"/>
</dbReference>
<dbReference type="CDD" id="cd11660">
    <property type="entry name" value="SANT_TRF"/>
    <property type="match status" value="1"/>
</dbReference>
<proteinExistence type="predicted"/>
<dbReference type="SUPFAM" id="SSF46689">
    <property type="entry name" value="Homeodomain-like"/>
    <property type="match status" value="1"/>
</dbReference>
<dbReference type="SMART" id="SM00526">
    <property type="entry name" value="H15"/>
    <property type="match status" value="1"/>
</dbReference>